<evidence type="ECO:0000256" key="1">
    <source>
        <dbReference type="SAM" id="MobiDB-lite"/>
    </source>
</evidence>
<evidence type="ECO:0000313" key="2">
    <source>
        <dbReference type="EMBL" id="MBY69725.1"/>
    </source>
</evidence>
<accession>A0A2S2PW14</accession>
<feature type="compositionally biased region" description="Basic and acidic residues" evidence="1">
    <location>
        <begin position="1"/>
        <end position="13"/>
    </location>
</feature>
<dbReference type="EMBL" id="GGMS01000522">
    <property type="protein sequence ID" value="MBY69725.1"/>
    <property type="molecule type" value="Transcribed_RNA"/>
</dbReference>
<feature type="region of interest" description="Disordered" evidence="1">
    <location>
        <begin position="1"/>
        <end position="61"/>
    </location>
</feature>
<sequence>METRQETTERDTKTTMVCPSQGRPQAPGNTGNTKGRTTGEEQGNMERCYRSGDGPTRPGIRRRKKKFTDVRYLLFNYNFLVNRWVPLSEVYSSDLKKFGTTGYESFSPFHTI</sequence>
<name>A0A2S2PW14_9HEMI</name>
<reference evidence="2" key="1">
    <citation type="submission" date="2018-04" db="EMBL/GenBank/DDBJ databases">
        <title>Transcriptome assembly of Sipha flava.</title>
        <authorList>
            <person name="Scully E.D."/>
            <person name="Geib S.M."/>
            <person name="Palmer N.A."/>
            <person name="Koch K."/>
            <person name="Bradshaw J."/>
            <person name="Heng-Moss T."/>
            <person name="Sarath G."/>
        </authorList>
    </citation>
    <scope>NUCLEOTIDE SEQUENCE</scope>
</reference>
<dbReference type="AlphaFoldDB" id="A0A2S2PW14"/>
<organism evidence="2">
    <name type="scientific">Sipha flava</name>
    <name type="common">yellow sugarcane aphid</name>
    <dbReference type="NCBI Taxonomy" id="143950"/>
    <lineage>
        <taxon>Eukaryota</taxon>
        <taxon>Metazoa</taxon>
        <taxon>Ecdysozoa</taxon>
        <taxon>Arthropoda</taxon>
        <taxon>Hexapoda</taxon>
        <taxon>Insecta</taxon>
        <taxon>Pterygota</taxon>
        <taxon>Neoptera</taxon>
        <taxon>Paraneoptera</taxon>
        <taxon>Hemiptera</taxon>
        <taxon>Sternorrhyncha</taxon>
        <taxon>Aphidomorpha</taxon>
        <taxon>Aphidoidea</taxon>
        <taxon>Aphididae</taxon>
        <taxon>Sipha</taxon>
    </lineage>
</organism>
<gene>
    <name evidence="2" type="ORF">g.13301</name>
</gene>
<proteinExistence type="predicted"/>
<protein>
    <submittedName>
        <fullName evidence="2">Uncharacterized protein</fullName>
    </submittedName>
</protein>